<dbReference type="InterPro" id="IPR015419">
    <property type="entry name" value="CTAG/Pcc1"/>
</dbReference>
<evidence type="ECO:0008006" key="4">
    <source>
        <dbReference type="Google" id="ProtNLM"/>
    </source>
</evidence>
<dbReference type="GO" id="GO:0000785">
    <property type="term" value="C:chromatin"/>
    <property type="evidence" value="ECO:0007669"/>
    <property type="project" value="EnsemblFungi"/>
</dbReference>
<dbReference type="AlphaFoldDB" id="A0A1E4TUF9"/>
<accession>A0A1E4TUF9</accession>
<dbReference type="GO" id="GO:0045944">
    <property type="term" value="P:positive regulation of transcription by RNA polymerase II"/>
    <property type="evidence" value="ECO:0007669"/>
    <property type="project" value="EnsemblFungi"/>
</dbReference>
<keyword evidence="3" id="KW-1185">Reference proteome</keyword>
<dbReference type="OrthoDB" id="10025739at2759"/>
<dbReference type="EMBL" id="KV454014">
    <property type="protein sequence ID" value="ODV95402.1"/>
    <property type="molecule type" value="Genomic_DNA"/>
</dbReference>
<sequence length="95" mass="10659">MSFKYSLNLQIPFENSKQSAIAQGSLAPDPILKPNEISVIYSINSKNPNILEVKFSGDSDRVIRVAANNVIENLKTIIECMDEFDGKKNIIFIQE</sequence>
<dbReference type="GO" id="GO:0000722">
    <property type="term" value="P:telomere maintenance via recombination"/>
    <property type="evidence" value="ECO:0007669"/>
    <property type="project" value="EnsemblFungi"/>
</dbReference>
<evidence type="ECO:0000256" key="1">
    <source>
        <dbReference type="ARBA" id="ARBA00007073"/>
    </source>
</evidence>
<dbReference type="Gene3D" id="3.30.310.50">
    <property type="entry name" value="Alpha-D-phosphohexomutase, C-terminal domain"/>
    <property type="match status" value="1"/>
</dbReference>
<evidence type="ECO:0000313" key="3">
    <source>
        <dbReference type="Proteomes" id="UP000094236"/>
    </source>
</evidence>
<dbReference type="Pfam" id="PF09341">
    <property type="entry name" value="Pcc1"/>
    <property type="match status" value="1"/>
</dbReference>
<dbReference type="Proteomes" id="UP000094236">
    <property type="component" value="Unassembled WGS sequence"/>
</dbReference>
<reference evidence="3" key="1">
    <citation type="submission" date="2016-05" db="EMBL/GenBank/DDBJ databases">
        <title>Comparative genomics of biotechnologically important yeasts.</title>
        <authorList>
            <consortium name="DOE Joint Genome Institute"/>
            <person name="Riley R."/>
            <person name="Haridas S."/>
            <person name="Wolfe K.H."/>
            <person name="Lopes M.R."/>
            <person name="Hittinger C.T."/>
            <person name="Goker M."/>
            <person name="Salamov A."/>
            <person name="Wisecaver J."/>
            <person name="Long T.M."/>
            <person name="Aerts A.L."/>
            <person name="Barry K."/>
            <person name="Choi C."/>
            <person name="Clum A."/>
            <person name="Coughlan A.Y."/>
            <person name="Deshpande S."/>
            <person name="Douglass A.P."/>
            <person name="Hanson S.J."/>
            <person name="Klenk H.-P."/>
            <person name="Labutti K."/>
            <person name="Lapidus A."/>
            <person name="Lindquist E."/>
            <person name="Lipzen A."/>
            <person name="Meier-Kolthoff J.P."/>
            <person name="Ohm R.A."/>
            <person name="Otillar R.P."/>
            <person name="Pangilinan J."/>
            <person name="Peng Y."/>
            <person name="Rokas A."/>
            <person name="Rosa C.A."/>
            <person name="Scheuner C."/>
            <person name="Sibirny A.A."/>
            <person name="Slot J.C."/>
            <person name="Stielow J.B."/>
            <person name="Sun H."/>
            <person name="Kurtzman C.P."/>
            <person name="Blackwell M."/>
            <person name="Grigoriev I.V."/>
            <person name="Jeffries T.W."/>
        </authorList>
    </citation>
    <scope>NUCLEOTIDE SEQUENCE [LARGE SCALE GENOMIC DNA]</scope>
    <source>
        <strain evidence="3">NRRL Y-2460</strain>
    </source>
</reference>
<comment type="similarity">
    <text evidence="1">Belongs to the CTAG/PCC1 family.</text>
</comment>
<protein>
    <recommendedName>
        <fullName evidence="4">EKC/KEOPS complex subunit PCC1</fullName>
    </recommendedName>
</protein>
<dbReference type="GO" id="GO:0031490">
    <property type="term" value="F:chromatin DNA binding"/>
    <property type="evidence" value="ECO:0007669"/>
    <property type="project" value="EnsemblFungi"/>
</dbReference>
<name>A0A1E4TUF9_PACTA</name>
<dbReference type="GO" id="GO:0000408">
    <property type="term" value="C:EKC/KEOPS complex"/>
    <property type="evidence" value="ECO:0007669"/>
    <property type="project" value="EnsemblFungi"/>
</dbReference>
<organism evidence="2 3">
    <name type="scientific">Pachysolen tannophilus NRRL Y-2460</name>
    <dbReference type="NCBI Taxonomy" id="669874"/>
    <lineage>
        <taxon>Eukaryota</taxon>
        <taxon>Fungi</taxon>
        <taxon>Dikarya</taxon>
        <taxon>Ascomycota</taxon>
        <taxon>Saccharomycotina</taxon>
        <taxon>Pichiomycetes</taxon>
        <taxon>Pachysolenaceae</taxon>
        <taxon>Pachysolen</taxon>
    </lineage>
</organism>
<dbReference type="GO" id="GO:0070525">
    <property type="term" value="P:tRNA threonylcarbamoyladenosine metabolic process"/>
    <property type="evidence" value="ECO:0007669"/>
    <property type="project" value="EnsemblFungi"/>
</dbReference>
<gene>
    <name evidence="2" type="ORF">PACTADRAFT_3102</name>
</gene>
<evidence type="ECO:0000313" key="2">
    <source>
        <dbReference type="EMBL" id="ODV95402.1"/>
    </source>
</evidence>
<proteinExistence type="inferred from homology"/>
<dbReference type="GO" id="GO:0071444">
    <property type="term" value="P:cellular response to pheromone"/>
    <property type="evidence" value="ECO:0007669"/>
    <property type="project" value="EnsemblFungi"/>
</dbReference>